<dbReference type="CDD" id="cd12148">
    <property type="entry name" value="fungal_TF_MHR"/>
    <property type="match status" value="1"/>
</dbReference>
<protein>
    <recommendedName>
        <fullName evidence="2">Xylanolytic transcriptional activator regulatory domain-containing protein</fullName>
    </recommendedName>
</protein>
<comment type="caution">
    <text evidence="3">The sequence shown here is derived from an EMBL/GenBank/DDBJ whole genome shotgun (WGS) entry which is preliminary data.</text>
</comment>
<dbReference type="EMBL" id="ABDG02000025">
    <property type="protein sequence ID" value="EHK44580.1"/>
    <property type="molecule type" value="Genomic_DNA"/>
</dbReference>
<evidence type="ECO:0000313" key="4">
    <source>
        <dbReference type="Proteomes" id="UP000005426"/>
    </source>
</evidence>
<dbReference type="eggNOG" id="ENOG502RX3X">
    <property type="taxonomic scope" value="Eukaryota"/>
</dbReference>
<dbReference type="AlphaFoldDB" id="G9NZ29"/>
<dbReference type="InterPro" id="IPR050987">
    <property type="entry name" value="AtrR-like"/>
</dbReference>
<dbReference type="GO" id="GO:0006351">
    <property type="term" value="P:DNA-templated transcription"/>
    <property type="evidence" value="ECO:0007669"/>
    <property type="project" value="InterPro"/>
</dbReference>
<dbReference type="GO" id="GO:0008270">
    <property type="term" value="F:zinc ion binding"/>
    <property type="evidence" value="ECO:0007669"/>
    <property type="project" value="InterPro"/>
</dbReference>
<dbReference type="Pfam" id="PF04082">
    <property type="entry name" value="Fungal_trans"/>
    <property type="match status" value="1"/>
</dbReference>
<evidence type="ECO:0000259" key="2">
    <source>
        <dbReference type="SMART" id="SM00906"/>
    </source>
</evidence>
<reference evidence="3 4" key="1">
    <citation type="journal article" date="2011" name="Genome Biol.">
        <title>Comparative genome sequence analysis underscores mycoparasitism as the ancestral life style of Trichoderma.</title>
        <authorList>
            <person name="Kubicek C.P."/>
            <person name="Herrera-Estrella A."/>
            <person name="Seidl-Seiboth V."/>
            <person name="Martinez D.A."/>
            <person name="Druzhinina I.S."/>
            <person name="Thon M."/>
            <person name="Zeilinger S."/>
            <person name="Casas-Flores S."/>
            <person name="Horwitz B.A."/>
            <person name="Mukherjee P.K."/>
            <person name="Mukherjee M."/>
            <person name="Kredics L."/>
            <person name="Alcaraz L.D."/>
            <person name="Aerts A."/>
            <person name="Antal Z."/>
            <person name="Atanasova L."/>
            <person name="Cervantes-Badillo M.G."/>
            <person name="Challacombe J."/>
            <person name="Chertkov O."/>
            <person name="McCluskey K."/>
            <person name="Coulpier F."/>
            <person name="Deshpande N."/>
            <person name="von Doehren H."/>
            <person name="Ebbole D.J."/>
            <person name="Esquivel-Naranjo E.U."/>
            <person name="Fekete E."/>
            <person name="Flipphi M."/>
            <person name="Glaser F."/>
            <person name="Gomez-Rodriguez E.Y."/>
            <person name="Gruber S."/>
            <person name="Han C."/>
            <person name="Henrissat B."/>
            <person name="Hermosa R."/>
            <person name="Hernandez-Onate M."/>
            <person name="Karaffa L."/>
            <person name="Kosti I."/>
            <person name="Le Crom S."/>
            <person name="Lindquist E."/>
            <person name="Lucas S."/>
            <person name="Luebeck M."/>
            <person name="Luebeck P.S."/>
            <person name="Margeot A."/>
            <person name="Metz B."/>
            <person name="Misra M."/>
            <person name="Nevalainen H."/>
            <person name="Omann M."/>
            <person name="Packer N."/>
            <person name="Perrone G."/>
            <person name="Uresti-Rivera E.E."/>
            <person name="Salamov A."/>
            <person name="Schmoll M."/>
            <person name="Seiboth B."/>
            <person name="Shapiro H."/>
            <person name="Sukno S."/>
            <person name="Tamayo-Ramos J.A."/>
            <person name="Tisch D."/>
            <person name="Wiest A."/>
            <person name="Wilkinson H.H."/>
            <person name="Zhang M."/>
            <person name="Coutinho P.M."/>
            <person name="Kenerley C.M."/>
            <person name="Monte E."/>
            <person name="Baker S.E."/>
            <person name="Grigoriev I.V."/>
        </authorList>
    </citation>
    <scope>NUCLEOTIDE SEQUENCE [LARGE SCALE GENOMIC DNA]</scope>
    <source>
        <strain evidence="4">ATCC 20476 / IMI 206040</strain>
    </source>
</reference>
<dbReference type="OMA" id="CYTRKIK"/>
<keyword evidence="4" id="KW-1185">Reference proteome</keyword>
<organism evidence="3 4">
    <name type="scientific">Hypocrea atroviridis (strain ATCC 20476 / IMI 206040)</name>
    <name type="common">Trichoderma atroviride</name>
    <dbReference type="NCBI Taxonomy" id="452589"/>
    <lineage>
        <taxon>Eukaryota</taxon>
        <taxon>Fungi</taxon>
        <taxon>Dikarya</taxon>
        <taxon>Ascomycota</taxon>
        <taxon>Pezizomycotina</taxon>
        <taxon>Sordariomycetes</taxon>
        <taxon>Hypocreomycetidae</taxon>
        <taxon>Hypocreales</taxon>
        <taxon>Hypocreaceae</taxon>
        <taxon>Trichoderma</taxon>
    </lineage>
</organism>
<accession>G9NZ29</accession>
<dbReference type="STRING" id="452589.G9NZ29"/>
<evidence type="ECO:0000313" key="3">
    <source>
        <dbReference type="EMBL" id="EHK44580.1"/>
    </source>
</evidence>
<evidence type="ECO:0000256" key="1">
    <source>
        <dbReference type="ARBA" id="ARBA00023242"/>
    </source>
</evidence>
<dbReference type="PANTHER" id="PTHR46910:SF25">
    <property type="entry name" value="ABC-TRANSPORTER-REGULATING TRANSCRIPTION FACTOR"/>
    <property type="match status" value="1"/>
</dbReference>
<dbReference type="GO" id="GO:0003677">
    <property type="term" value="F:DNA binding"/>
    <property type="evidence" value="ECO:0007669"/>
    <property type="project" value="InterPro"/>
</dbReference>
<feature type="domain" description="Xylanolytic transcriptional activator regulatory" evidence="2">
    <location>
        <begin position="175"/>
        <end position="248"/>
    </location>
</feature>
<dbReference type="HOGENOM" id="CLU_011099_5_1_1"/>
<name>G9NZ29_HYPAI</name>
<dbReference type="GO" id="GO:0003700">
    <property type="term" value="F:DNA-binding transcription factor activity"/>
    <property type="evidence" value="ECO:0007669"/>
    <property type="project" value="InterPro"/>
</dbReference>
<keyword evidence="1" id="KW-0539">Nucleus</keyword>
<dbReference type="OrthoDB" id="2123952at2759"/>
<dbReference type="InterPro" id="IPR007219">
    <property type="entry name" value="XnlR_reg_dom"/>
</dbReference>
<dbReference type="Proteomes" id="UP000005426">
    <property type="component" value="Unassembled WGS sequence"/>
</dbReference>
<dbReference type="PANTHER" id="PTHR46910">
    <property type="entry name" value="TRANSCRIPTION FACTOR PDR1"/>
    <property type="match status" value="1"/>
</dbReference>
<dbReference type="SMART" id="SM00906">
    <property type="entry name" value="Fungal_trans"/>
    <property type="match status" value="1"/>
</dbReference>
<gene>
    <name evidence="3" type="ORF">TRIATDRAFT_224048</name>
</gene>
<sequence length="496" mass="54579">MRQLEAMMQQLTDDLEVAEEGTGVQALPQSERGTETTTTTLSAIIPSANGNNSTKSMALPPREHVLPIIQIYLKDFNAVLPLFDAKALLQLVHNCYNVGPLQRDPAAWAAINVVLALAQRHTPVNSHNVPSSAECINRAESVLSTVMLGDIQLLNVQVLVGMVMLLQASHDLQPSLILIATVMRLAHAIGLHDRTYSAHLDIVQARQRAHVFWLAYILDKDLSLRTKQPSIQIDDDINLELPSPTAIEHQIGDWSGANDSGIESGIITTADGTAKMNYFVTRIQLAVIEGGVYDYLYSTRSQKRSPNERSHALRSVACALQQWKASIPSEFSASAGIMRVPSGMLQFLGALHSTTLACTTIINQAHAWDAEWVASLRRYGRQGIVPRLPPQWEAVVDEARCTYMTAMVILTANSMHKPQHNNLALDSQLIEVGLQTVDQMVQETGNEMLKSFRATCAELHQHTQRRCVEAAIRANTVEYSSSFLATQNESEGSGHI</sequence>
<proteinExistence type="predicted"/>